<sequence length="136" mass="14948">MPKPIPKVSYCSEFFLGSCIVTCSRPVYLFRCALGHAQHVSGPAPPPTPCVVPRWPGPSPTTPRPAEPRAHEPTLYWAHKTRLGTERNKTVSSKKRLEEVRCLVMLEDEHDGLGRGGALLDNADEYTPNDANGDSL</sequence>
<protein>
    <submittedName>
        <fullName evidence="2">General transcription factor IIE subunit 2</fullName>
    </submittedName>
</protein>
<dbReference type="AlphaFoldDB" id="A0AAE1LX84"/>
<reference evidence="2" key="1">
    <citation type="submission" date="2021-07" db="EMBL/GenBank/DDBJ databases">
        <authorList>
            <person name="Catto M.A."/>
            <person name="Jacobson A."/>
            <person name="Kennedy G."/>
            <person name="Labadie P."/>
            <person name="Hunt B.G."/>
            <person name="Srinivasan R."/>
        </authorList>
    </citation>
    <scope>NUCLEOTIDE SEQUENCE</scope>
    <source>
        <strain evidence="2">PL_HMW_Pooled</strain>
        <tissue evidence="2">Head</tissue>
    </source>
</reference>
<proteinExistence type="predicted"/>
<dbReference type="EMBL" id="JAHWGI010001437">
    <property type="protein sequence ID" value="KAK3932527.1"/>
    <property type="molecule type" value="Genomic_DNA"/>
</dbReference>
<evidence type="ECO:0000313" key="3">
    <source>
        <dbReference type="Proteomes" id="UP001219518"/>
    </source>
</evidence>
<keyword evidence="3" id="KW-1185">Reference proteome</keyword>
<feature type="region of interest" description="Disordered" evidence="1">
    <location>
        <begin position="112"/>
        <end position="136"/>
    </location>
</feature>
<organism evidence="2 3">
    <name type="scientific">Frankliniella fusca</name>
    <dbReference type="NCBI Taxonomy" id="407009"/>
    <lineage>
        <taxon>Eukaryota</taxon>
        <taxon>Metazoa</taxon>
        <taxon>Ecdysozoa</taxon>
        <taxon>Arthropoda</taxon>
        <taxon>Hexapoda</taxon>
        <taxon>Insecta</taxon>
        <taxon>Pterygota</taxon>
        <taxon>Neoptera</taxon>
        <taxon>Paraneoptera</taxon>
        <taxon>Thysanoptera</taxon>
        <taxon>Terebrantia</taxon>
        <taxon>Thripoidea</taxon>
        <taxon>Thripidae</taxon>
        <taxon>Frankliniella</taxon>
    </lineage>
</organism>
<feature type="region of interest" description="Disordered" evidence="1">
    <location>
        <begin position="43"/>
        <end position="81"/>
    </location>
</feature>
<name>A0AAE1LX84_9NEOP</name>
<evidence type="ECO:0000313" key="2">
    <source>
        <dbReference type="EMBL" id="KAK3932527.1"/>
    </source>
</evidence>
<accession>A0AAE1LX84</accession>
<reference evidence="2" key="2">
    <citation type="journal article" date="2023" name="BMC Genomics">
        <title>Pest status, molecular evolution, and epigenetic factors derived from the genome assembly of Frankliniella fusca, a thysanopteran phytovirus vector.</title>
        <authorList>
            <person name="Catto M.A."/>
            <person name="Labadie P.E."/>
            <person name="Jacobson A.L."/>
            <person name="Kennedy G.G."/>
            <person name="Srinivasan R."/>
            <person name="Hunt B.G."/>
        </authorList>
    </citation>
    <scope>NUCLEOTIDE SEQUENCE</scope>
    <source>
        <strain evidence="2">PL_HMW_Pooled</strain>
    </source>
</reference>
<dbReference type="Proteomes" id="UP001219518">
    <property type="component" value="Unassembled WGS sequence"/>
</dbReference>
<gene>
    <name evidence="2" type="ORF">KUF71_012986</name>
</gene>
<comment type="caution">
    <text evidence="2">The sequence shown here is derived from an EMBL/GenBank/DDBJ whole genome shotgun (WGS) entry which is preliminary data.</text>
</comment>
<evidence type="ECO:0000256" key="1">
    <source>
        <dbReference type="SAM" id="MobiDB-lite"/>
    </source>
</evidence>
<feature type="compositionally biased region" description="Pro residues" evidence="1">
    <location>
        <begin position="43"/>
        <end position="65"/>
    </location>
</feature>